<gene>
    <name evidence="1" type="ORF">GDO81_024923</name>
</gene>
<proteinExistence type="predicted"/>
<evidence type="ECO:0000313" key="2">
    <source>
        <dbReference type="Proteomes" id="UP000824782"/>
    </source>
</evidence>
<comment type="caution">
    <text evidence="1">The sequence shown here is derived from an EMBL/GenBank/DDBJ whole genome shotgun (WGS) entry which is preliminary data.</text>
</comment>
<organism evidence="1 2">
    <name type="scientific">Engystomops pustulosus</name>
    <name type="common">Tungara frog</name>
    <name type="synonym">Physalaemus pustulosus</name>
    <dbReference type="NCBI Taxonomy" id="76066"/>
    <lineage>
        <taxon>Eukaryota</taxon>
        <taxon>Metazoa</taxon>
        <taxon>Chordata</taxon>
        <taxon>Craniata</taxon>
        <taxon>Vertebrata</taxon>
        <taxon>Euteleostomi</taxon>
        <taxon>Amphibia</taxon>
        <taxon>Batrachia</taxon>
        <taxon>Anura</taxon>
        <taxon>Neobatrachia</taxon>
        <taxon>Hyloidea</taxon>
        <taxon>Leptodactylidae</taxon>
        <taxon>Leiuperinae</taxon>
        <taxon>Engystomops</taxon>
    </lineage>
</organism>
<accession>A0AAV6YM80</accession>
<name>A0AAV6YM80_ENGPU</name>
<reference evidence="1" key="1">
    <citation type="thesis" date="2020" institute="ProQuest LLC" country="789 East Eisenhower Parkway, Ann Arbor, MI, USA">
        <title>Comparative Genomics and Chromosome Evolution.</title>
        <authorList>
            <person name="Mudd A.B."/>
        </authorList>
    </citation>
    <scope>NUCLEOTIDE SEQUENCE</scope>
    <source>
        <strain evidence="1">237g6f4</strain>
        <tissue evidence="1">Blood</tissue>
    </source>
</reference>
<dbReference type="Proteomes" id="UP000824782">
    <property type="component" value="Unassembled WGS sequence"/>
</dbReference>
<keyword evidence="2" id="KW-1185">Reference proteome</keyword>
<evidence type="ECO:0000313" key="1">
    <source>
        <dbReference type="EMBL" id="KAG8537198.1"/>
    </source>
</evidence>
<dbReference type="EMBL" id="WNYA01032667">
    <property type="protein sequence ID" value="KAG8537198.1"/>
    <property type="molecule type" value="Genomic_DNA"/>
</dbReference>
<sequence>MLVDCLIAAVKVASGIETTGASRARLLTGWQLCATPFWEWSSLPMMSAGTNNPFQNDGICWHLSQLLILKMRLAKSPTASKSLHQLPLHH</sequence>
<protein>
    <submittedName>
        <fullName evidence="1">Uncharacterized protein</fullName>
    </submittedName>
</protein>
<dbReference type="AlphaFoldDB" id="A0AAV6YM80"/>